<evidence type="ECO:0000313" key="7">
    <source>
        <dbReference type="EMBL" id="KAJ9155535.1"/>
    </source>
</evidence>
<gene>
    <name evidence="7" type="ORF">NKR23_g1581</name>
</gene>
<evidence type="ECO:0000256" key="2">
    <source>
        <dbReference type="ARBA" id="ARBA00023125"/>
    </source>
</evidence>
<feature type="DNA-binding region" description="HMG box" evidence="4">
    <location>
        <begin position="132"/>
        <end position="200"/>
    </location>
</feature>
<evidence type="ECO:0000256" key="1">
    <source>
        <dbReference type="ARBA" id="ARBA00023015"/>
    </source>
</evidence>
<dbReference type="EMBL" id="JANBVO010000003">
    <property type="protein sequence ID" value="KAJ9155535.1"/>
    <property type="molecule type" value="Genomic_DNA"/>
</dbReference>
<dbReference type="CDD" id="cd01389">
    <property type="entry name" value="HMG-box_ROX1-like"/>
    <property type="match status" value="1"/>
</dbReference>
<evidence type="ECO:0000256" key="3">
    <source>
        <dbReference type="ARBA" id="ARBA00023163"/>
    </source>
</evidence>
<keyword evidence="4" id="KW-0539">Nucleus</keyword>
<feature type="domain" description="HMG box" evidence="6">
    <location>
        <begin position="132"/>
        <end position="200"/>
    </location>
</feature>
<keyword evidence="8" id="KW-1185">Reference proteome</keyword>
<organism evidence="7 8">
    <name type="scientific">Pleurostoma richardsiae</name>
    <dbReference type="NCBI Taxonomy" id="41990"/>
    <lineage>
        <taxon>Eukaryota</taxon>
        <taxon>Fungi</taxon>
        <taxon>Dikarya</taxon>
        <taxon>Ascomycota</taxon>
        <taxon>Pezizomycotina</taxon>
        <taxon>Sordariomycetes</taxon>
        <taxon>Sordariomycetidae</taxon>
        <taxon>Calosphaeriales</taxon>
        <taxon>Pleurostomataceae</taxon>
        <taxon>Pleurostoma</taxon>
    </lineage>
</organism>
<keyword evidence="1" id="KW-0805">Transcription regulation</keyword>
<keyword evidence="3" id="KW-0804">Transcription</keyword>
<dbReference type="InterPro" id="IPR050140">
    <property type="entry name" value="SRY-related_HMG-box_TF-like"/>
</dbReference>
<dbReference type="GO" id="GO:0001228">
    <property type="term" value="F:DNA-binding transcription activator activity, RNA polymerase II-specific"/>
    <property type="evidence" value="ECO:0007669"/>
    <property type="project" value="TreeGrafter"/>
</dbReference>
<dbReference type="FunFam" id="1.10.30.10:FF:000041">
    <property type="entry name" value="HMG box family protein"/>
    <property type="match status" value="1"/>
</dbReference>
<evidence type="ECO:0000313" key="8">
    <source>
        <dbReference type="Proteomes" id="UP001174694"/>
    </source>
</evidence>
<evidence type="ECO:0000256" key="5">
    <source>
        <dbReference type="SAM" id="MobiDB-lite"/>
    </source>
</evidence>
<dbReference type="Pfam" id="PF00505">
    <property type="entry name" value="HMG_box"/>
    <property type="match status" value="1"/>
</dbReference>
<dbReference type="PANTHER" id="PTHR10270:SF161">
    <property type="entry name" value="SEX-DETERMINING REGION Y PROTEIN"/>
    <property type="match status" value="1"/>
</dbReference>
<dbReference type="Proteomes" id="UP001174694">
    <property type="component" value="Unassembled WGS sequence"/>
</dbReference>
<dbReference type="GO" id="GO:0000978">
    <property type="term" value="F:RNA polymerase II cis-regulatory region sequence-specific DNA binding"/>
    <property type="evidence" value="ECO:0007669"/>
    <property type="project" value="TreeGrafter"/>
</dbReference>
<keyword evidence="2 4" id="KW-0238">DNA-binding</keyword>
<dbReference type="SUPFAM" id="SSF47095">
    <property type="entry name" value="HMG-box"/>
    <property type="match status" value="1"/>
</dbReference>
<dbReference type="PANTHER" id="PTHR10270">
    <property type="entry name" value="SOX TRANSCRIPTION FACTOR"/>
    <property type="match status" value="1"/>
</dbReference>
<name>A0AA38S3F3_9PEZI</name>
<dbReference type="InterPro" id="IPR036910">
    <property type="entry name" value="HMG_box_dom_sf"/>
</dbReference>
<dbReference type="Gene3D" id="1.10.30.10">
    <property type="entry name" value="High mobility group box domain"/>
    <property type="match status" value="1"/>
</dbReference>
<protein>
    <recommendedName>
        <fullName evidence="6">HMG box domain-containing protein</fullName>
    </recommendedName>
</protein>
<evidence type="ECO:0000256" key="4">
    <source>
        <dbReference type="PROSITE-ProRule" id="PRU00267"/>
    </source>
</evidence>
<dbReference type="GO" id="GO:0030154">
    <property type="term" value="P:cell differentiation"/>
    <property type="evidence" value="ECO:0007669"/>
    <property type="project" value="TreeGrafter"/>
</dbReference>
<evidence type="ECO:0000259" key="6">
    <source>
        <dbReference type="PROSITE" id="PS50118"/>
    </source>
</evidence>
<reference evidence="7" key="1">
    <citation type="submission" date="2022-07" db="EMBL/GenBank/DDBJ databases">
        <title>Fungi with potential for degradation of polypropylene.</title>
        <authorList>
            <person name="Gostincar C."/>
        </authorList>
    </citation>
    <scope>NUCLEOTIDE SEQUENCE</scope>
    <source>
        <strain evidence="7">EXF-13308</strain>
    </source>
</reference>
<dbReference type="InterPro" id="IPR009071">
    <property type="entry name" value="HMG_box_dom"/>
</dbReference>
<feature type="compositionally biased region" description="Basic residues" evidence="5">
    <location>
        <begin position="207"/>
        <end position="216"/>
    </location>
</feature>
<comment type="caution">
    <text evidence="7">The sequence shown here is derived from an EMBL/GenBank/DDBJ whole genome shotgun (WGS) entry which is preliminary data.</text>
</comment>
<dbReference type="PROSITE" id="PS50118">
    <property type="entry name" value="HMG_BOX_2"/>
    <property type="match status" value="1"/>
</dbReference>
<proteinExistence type="predicted"/>
<dbReference type="GO" id="GO:0005634">
    <property type="term" value="C:nucleus"/>
    <property type="evidence" value="ECO:0007669"/>
    <property type="project" value="UniProtKB-UniRule"/>
</dbReference>
<accession>A0AA38S3F3</accession>
<feature type="region of interest" description="Disordered" evidence="5">
    <location>
        <begin position="205"/>
        <end position="225"/>
    </location>
</feature>
<dbReference type="SMART" id="SM00398">
    <property type="entry name" value="HMG"/>
    <property type="match status" value="1"/>
</dbReference>
<dbReference type="AlphaFoldDB" id="A0AA38S3F3"/>
<sequence>MASQLVNTMMIPNSIWNVADFNAIYADLEVQLHGFNQIMAIKGELYWSLDQGALEELERRLKHRFGAQEKILMVRDGNHLSRYLIGPSRVVLNAPGAKLVPSTNENLSVLYFDYDTILNEQKKKEQKMPAKIPRPPNAYILYRAHHQKILKVQNPALTNIAISRKLGIQWQGETDDIRQFWKNKADAVKAELLEKYPNYKYTPRKAGQIKHRKKAKKADTAKQPLSGSIAGSHFMEVPMDEETLRLFKAAEESALGEDMPEYDQTDQLMIGSVGTHTNAEQQADFEAIAQYIDPGTVCVSPAETTTASAFSDSLSEDWFESTEAILDASQFRRTY</sequence>